<reference evidence="1 2" key="1">
    <citation type="submission" date="2019-06" db="EMBL/GenBank/DDBJ databases">
        <authorList>
            <person name="Meng X."/>
        </authorList>
    </citation>
    <scope>NUCLEOTIDE SEQUENCE [LARGE SCALE GENOMIC DNA]</scope>
    <source>
        <strain evidence="1 2">M625</strain>
    </source>
</reference>
<dbReference type="OrthoDB" id="7069376at2"/>
<dbReference type="AlphaFoldDB" id="A0A504J1G1"/>
<proteinExistence type="predicted"/>
<comment type="caution">
    <text evidence="1">The sequence shown here is derived from an EMBL/GenBank/DDBJ whole genome shotgun (WGS) entry which is preliminary data.</text>
</comment>
<evidence type="ECO:0000313" key="1">
    <source>
        <dbReference type="EMBL" id="TPN82312.1"/>
    </source>
</evidence>
<keyword evidence="2" id="KW-1185">Reference proteome</keyword>
<protein>
    <submittedName>
        <fullName evidence="1">Uncharacterized protein</fullName>
    </submittedName>
</protein>
<gene>
    <name evidence="1" type="ORF">FHK87_23090</name>
</gene>
<accession>A0A504J1G1</accession>
<dbReference type="Proteomes" id="UP000315540">
    <property type="component" value="Unassembled WGS sequence"/>
</dbReference>
<name>A0A504J1G1_9FLAO</name>
<evidence type="ECO:0000313" key="2">
    <source>
        <dbReference type="Proteomes" id="UP000315540"/>
    </source>
</evidence>
<organism evidence="1 2">
    <name type="scientific">Aquimarina algicola</name>
    <dbReference type="NCBI Taxonomy" id="2589995"/>
    <lineage>
        <taxon>Bacteria</taxon>
        <taxon>Pseudomonadati</taxon>
        <taxon>Bacteroidota</taxon>
        <taxon>Flavobacteriia</taxon>
        <taxon>Flavobacteriales</taxon>
        <taxon>Flavobacteriaceae</taxon>
        <taxon>Aquimarina</taxon>
    </lineage>
</organism>
<dbReference type="EMBL" id="VFWZ01000009">
    <property type="protein sequence ID" value="TPN82312.1"/>
    <property type="molecule type" value="Genomic_DNA"/>
</dbReference>
<dbReference type="RefSeq" id="WP_140597243.1">
    <property type="nucleotide sequence ID" value="NZ_VFWZ01000009.1"/>
</dbReference>
<sequence>MKKLISIILYFVLIVVTNVVKAQSLSIYNIYSFEKNKNDKIGFISLTDVYPWSQSADSLVIADQHLGGSKTKNDNYHQLSPKHRKQFLHRMKIEETDRIFIYNLSSNTLLTRKVKSTTVAAHLSVYADNTEISEYDYMIGFEIPEISLKNFGDYFFNTLVYVGKQNPFITGRIKQILWKKTEKTSFLPNKAMITFNQGALYESIINGLHYYAQDITKTDQTYARHLMIYDPKKNTILFDKTYTEDESAYLNPLNIGKKTNYTHAYQWTGTLFRNKPATIFGFLGHSFGCPHIEFISKSEPSIRLKCDNRH</sequence>